<evidence type="ECO:0000313" key="2">
    <source>
        <dbReference type="EMBL" id="VBB39513.1"/>
    </source>
</evidence>
<accession>A0A652ZUT6</accession>
<sequence>MDGINPKIKTRRPQQEGPYGRNIYRIPGAKPKPGATRYGDLAPGNRHRRRPGHETHKTYKA</sequence>
<protein>
    <submittedName>
        <fullName evidence="2">Uncharacterized protein</fullName>
    </submittedName>
</protein>
<proteinExistence type="predicted"/>
<feature type="compositionally biased region" description="Basic and acidic residues" evidence="1">
    <location>
        <begin position="52"/>
        <end position="61"/>
    </location>
</feature>
<dbReference type="AlphaFoldDB" id="A0A652ZUT6"/>
<reference evidence="2" key="1">
    <citation type="submission" date="2018-07" db="EMBL/GenBank/DDBJ databases">
        <authorList>
            <consortium name="Genoscope - CEA"/>
            <person name="William W."/>
        </authorList>
    </citation>
    <scope>NUCLEOTIDE SEQUENCE</scope>
    <source>
        <strain evidence="2">IK1</strain>
    </source>
</reference>
<name>A0A652ZUT6_9SPIR</name>
<feature type="region of interest" description="Disordered" evidence="1">
    <location>
        <begin position="1"/>
        <end position="61"/>
    </location>
</feature>
<organism evidence="2">
    <name type="scientific">uncultured Spirochaetota bacterium</name>
    <dbReference type="NCBI Taxonomy" id="460511"/>
    <lineage>
        <taxon>Bacteria</taxon>
        <taxon>Pseudomonadati</taxon>
        <taxon>Spirochaetota</taxon>
        <taxon>environmental samples</taxon>
    </lineage>
</organism>
<gene>
    <name evidence="2" type="ORF">TRIP_E20087</name>
</gene>
<evidence type="ECO:0000256" key="1">
    <source>
        <dbReference type="SAM" id="MobiDB-lite"/>
    </source>
</evidence>
<dbReference type="EMBL" id="UPXP01000012">
    <property type="protein sequence ID" value="VBB39513.1"/>
    <property type="molecule type" value="Genomic_DNA"/>
</dbReference>